<dbReference type="GO" id="GO:0000981">
    <property type="term" value="F:DNA-binding transcription factor activity, RNA polymerase II-specific"/>
    <property type="evidence" value="ECO:0007669"/>
    <property type="project" value="InterPro"/>
</dbReference>
<dbReference type="InterPro" id="IPR002100">
    <property type="entry name" value="TF_MADSbox"/>
</dbReference>
<evidence type="ECO:0000256" key="2">
    <source>
        <dbReference type="ARBA" id="ARBA00023015"/>
    </source>
</evidence>
<dbReference type="EMBL" id="JX680243">
    <property type="protein sequence ID" value="AFX72875.1"/>
    <property type="molecule type" value="mRNA"/>
</dbReference>
<evidence type="ECO:0000256" key="4">
    <source>
        <dbReference type="ARBA" id="ARBA00023163"/>
    </source>
</evidence>
<keyword evidence="5" id="KW-0539">Nucleus</keyword>
<dbReference type="InterPro" id="IPR050142">
    <property type="entry name" value="MADS-box/MEF2_TF"/>
</dbReference>
<keyword evidence="3" id="KW-0238">DNA-binding</keyword>
<dbReference type="PRINTS" id="PR00404">
    <property type="entry name" value="MADSDOMAIN"/>
</dbReference>
<dbReference type="GO" id="GO:0045944">
    <property type="term" value="P:positive regulation of transcription by RNA polymerase II"/>
    <property type="evidence" value="ECO:0007669"/>
    <property type="project" value="InterPro"/>
</dbReference>
<dbReference type="GO" id="GO:0005634">
    <property type="term" value="C:nucleus"/>
    <property type="evidence" value="ECO:0007669"/>
    <property type="project" value="UniProtKB-SubCell"/>
</dbReference>
<dbReference type="Gene3D" id="3.40.1810.10">
    <property type="entry name" value="Transcription factor, MADS-box"/>
    <property type="match status" value="1"/>
</dbReference>
<dbReference type="Pfam" id="PF00319">
    <property type="entry name" value="SRF-TF"/>
    <property type="match status" value="1"/>
</dbReference>
<evidence type="ECO:0000256" key="1">
    <source>
        <dbReference type="ARBA" id="ARBA00004123"/>
    </source>
</evidence>
<accession>K7X6Q5</accession>
<evidence type="ECO:0000259" key="8">
    <source>
        <dbReference type="PROSITE" id="PS50066"/>
    </source>
</evidence>
<evidence type="ECO:0000256" key="7">
    <source>
        <dbReference type="SAM" id="MobiDB-lite"/>
    </source>
</evidence>
<name>K7X6Q5_AQUCA</name>
<feature type="region of interest" description="Disordered" evidence="7">
    <location>
        <begin position="298"/>
        <end position="319"/>
    </location>
</feature>
<dbReference type="SUPFAM" id="SSF55455">
    <property type="entry name" value="SRF-like"/>
    <property type="match status" value="1"/>
</dbReference>
<dbReference type="PANTHER" id="PTHR48019">
    <property type="entry name" value="SERUM RESPONSE FACTOR HOMOLOG"/>
    <property type="match status" value="1"/>
</dbReference>
<dbReference type="CDD" id="cd00266">
    <property type="entry name" value="MADS_SRF_like"/>
    <property type="match status" value="1"/>
</dbReference>
<dbReference type="PROSITE" id="PS50066">
    <property type="entry name" value="MADS_BOX_2"/>
    <property type="match status" value="1"/>
</dbReference>
<protein>
    <submittedName>
        <fullName evidence="9">MADS-box protein AGL86</fullName>
    </submittedName>
</protein>
<feature type="domain" description="MADS-box" evidence="8">
    <location>
        <begin position="1"/>
        <end position="53"/>
    </location>
</feature>
<feature type="compositionally biased region" description="Polar residues" evidence="7">
    <location>
        <begin position="298"/>
        <end position="311"/>
    </location>
</feature>
<keyword evidence="2" id="KW-0805">Transcription regulation</keyword>
<proteinExistence type="evidence at transcript level"/>
<evidence type="ECO:0000256" key="5">
    <source>
        <dbReference type="ARBA" id="ARBA00023242"/>
    </source>
</evidence>
<keyword evidence="6" id="KW-0175">Coiled coil</keyword>
<feature type="non-terminal residue" evidence="9">
    <location>
        <position position="319"/>
    </location>
</feature>
<dbReference type="InterPro" id="IPR036879">
    <property type="entry name" value="TF_MADSbox_sf"/>
</dbReference>
<dbReference type="AlphaFoldDB" id="K7X6Q5"/>
<dbReference type="GO" id="GO:0046983">
    <property type="term" value="F:protein dimerization activity"/>
    <property type="evidence" value="ECO:0007669"/>
    <property type="project" value="InterPro"/>
</dbReference>
<sequence length="319" mass="36377">MGRAKLDLRLISKESARNATFVRRKKGLEKKIYEFATLCGVDACMIIYGPNNRNNACMSKPETWPRNEDEVYRIIDNYKKYEKEKRSLGLADSFSVQKKKLGDELAKLRKKNDEISQQSWEDRIYDLSKDQMEQLLPMIDSKIEMINAKMISIEMMNQNMIQEAGTGMFGNTQAPPQNHPFLIPINFNGNAWNNNLLPMQTQPISYAVPPGHHMMQMEYPSNLPMFLDQGQMMNSMMMINGNNGDCSNMVPAGDLSFIAFQHPYYQDQGLRPSDEYGSMDQAPSTFYLPANTQSMSSPYVPNLMPGSSGQLPSYRPPNF</sequence>
<evidence type="ECO:0000256" key="3">
    <source>
        <dbReference type="ARBA" id="ARBA00023125"/>
    </source>
</evidence>
<dbReference type="InterPro" id="IPR033897">
    <property type="entry name" value="SRF-like_MADS-box"/>
</dbReference>
<feature type="coiled-coil region" evidence="6">
    <location>
        <begin position="91"/>
        <end position="118"/>
    </location>
</feature>
<comment type="subcellular location">
    <subcellularLocation>
        <location evidence="1">Nucleus</location>
    </subcellularLocation>
</comment>
<dbReference type="GO" id="GO:0000987">
    <property type="term" value="F:cis-regulatory region sequence-specific DNA binding"/>
    <property type="evidence" value="ECO:0007669"/>
    <property type="project" value="InterPro"/>
</dbReference>
<evidence type="ECO:0000256" key="6">
    <source>
        <dbReference type="SAM" id="Coils"/>
    </source>
</evidence>
<evidence type="ECO:0000313" key="9">
    <source>
        <dbReference type="EMBL" id="AFX72875.1"/>
    </source>
</evidence>
<dbReference type="SMART" id="SM00432">
    <property type="entry name" value="MADS"/>
    <property type="match status" value="1"/>
</dbReference>
<keyword evidence="4" id="KW-0804">Transcription</keyword>
<reference evidence="9" key="1">
    <citation type="journal article" date="2014" name="Ann. Mo. Bot. Gard.">
        <title>The MADS-Box Gene Family of the Basal Eudicot and Hybrid Aquilegia coerulea Origami' (Ranunculaceae).</title>
        <authorList>
            <person name="Sharma B."/>
            <person name="Kramer E.M."/>
        </authorList>
    </citation>
    <scope>NUCLEOTIDE SEQUENCE</scope>
</reference>
<organism evidence="9">
    <name type="scientific">Aquilegia coerulea</name>
    <name type="common">Rocky mountain columbine</name>
    <dbReference type="NCBI Taxonomy" id="218851"/>
    <lineage>
        <taxon>Eukaryota</taxon>
        <taxon>Viridiplantae</taxon>
        <taxon>Streptophyta</taxon>
        <taxon>Embryophyta</taxon>
        <taxon>Tracheophyta</taxon>
        <taxon>Spermatophyta</taxon>
        <taxon>Magnoliopsida</taxon>
        <taxon>Ranunculales</taxon>
        <taxon>Ranunculaceae</taxon>
        <taxon>Thalictroideae</taxon>
        <taxon>Aquilegia</taxon>
    </lineage>
</organism>